<feature type="non-terminal residue" evidence="3">
    <location>
        <position position="1"/>
    </location>
</feature>
<evidence type="ECO:0000256" key="1">
    <source>
        <dbReference type="SAM" id="MobiDB-lite"/>
    </source>
</evidence>
<feature type="compositionally biased region" description="Polar residues" evidence="1">
    <location>
        <begin position="182"/>
        <end position="192"/>
    </location>
</feature>
<feature type="compositionally biased region" description="Acidic residues" evidence="1">
    <location>
        <begin position="99"/>
        <end position="126"/>
    </location>
</feature>
<feature type="chain" id="PRO_5043564651" evidence="2">
    <location>
        <begin position="28"/>
        <end position="341"/>
    </location>
</feature>
<feature type="compositionally biased region" description="Low complexity" evidence="1">
    <location>
        <begin position="193"/>
        <end position="222"/>
    </location>
</feature>
<dbReference type="Proteomes" id="UP001445076">
    <property type="component" value="Unassembled WGS sequence"/>
</dbReference>
<proteinExistence type="predicted"/>
<keyword evidence="2" id="KW-0732">Signal</keyword>
<feature type="compositionally biased region" description="Basic and acidic residues" evidence="1">
    <location>
        <begin position="83"/>
        <end position="98"/>
    </location>
</feature>
<sequence length="341" mass="37409">SCVAGVMKSLHPELLTTFVVIVTVALAQNAVSLDDASARLLEQWTSDEDTSELHSGATGPLMELLQVTEHEYEPYPSDDFLDPGDHLDPTTNLDHSDDLYYDDDNDSDNDDSSNLDLDSEEDEDLSEERQNIARVKRKVIFGGGGGYSSGMGRRGGGDGDPYRRRGGHNNQGPDYGGYDYSWPQQSRTDFVDTSSYGTSQRSTSSDTSSSSSSAKPSTSSDTGVVFGTPIASSASTITGTSRSAGSSRTYGITRSSPLDTDSYADTPSTSGRKSKTGRREVKKKLSKNMKWEIAEYAIKHGAQRAAERYAHVVERRLSAKKIEKFVNRYQKQLLKNQRHQQ</sequence>
<keyword evidence="4" id="KW-1185">Reference proteome</keyword>
<accession>A0AAW0WVW8</accession>
<feature type="signal peptide" evidence="2">
    <location>
        <begin position="1"/>
        <end position="27"/>
    </location>
</feature>
<evidence type="ECO:0000313" key="3">
    <source>
        <dbReference type="EMBL" id="KAK8731397.1"/>
    </source>
</evidence>
<protein>
    <submittedName>
        <fullName evidence="3">Uncharacterized protein</fullName>
    </submittedName>
</protein>
<organism evidence="3 4">
    <name type="scientific">Cherax quadricarinatus</name>
    <name type="common">Australian red claw crayfish</name>
    <dbReference type="NCBI Taxonomy" id="27406"/>
    <lineage>
        <taxon>Eukaryota</taxon>
        <taxon>Metazoa</taxon>
        <taxon>Ecdysozoa</taxon>
        <taxon>Arthropoda</taxon>
        <taxon>Crustacea</taxon>
        <taxon>Multicrustacea</taxon>
        <taxon>Malacostraca</taxon>
        <taxon>Eumalacostraca</taxon>
        <taxon>Eucarida</taxon>
        <taxon>Decapoda</taxon>
        <taxon>Pleocyemata</taxon>
        <taxon>Astacidea</taxon>
        <taxon>Parastacoidea</taxon>
        <taxon>Parastacidae</taxon>
        <taxon>Cherax</taxon>
    </lineage>
</organism>
<comment type="caution">
    <text evidence="3">The sequence shown here is derived from an EMBL/GenBank/DDBJ whole genome shotgun (WGS) entry which is preliminary data.</text>
</comment>
<gene>
    <name evidence="3" type="ORF">OTU49_007586</name>
</gene>
<dbReference type="EMBL" id="JARKIK010000061">
    <property type="protein sequence ID" value="KAK8731397.1"/>
    <property type="molecule type" value="Genomic_DNA"/>
</dbReference>
<evidence type="ECO:0000313" key="4">
    <source>
        <dbReference type="Proteomes" id="UP001445076"/>
    </source>
</evidence>
<feature type="compositionally biased region" description="Gly residues" evidence="1">
    <location>
        <begin position="143"/>
        <end position="154"/>
    </location>
</feature>
<evidence type="ECO:0000256" key="2">
    <source>
        <dbReference type="SAM" id="SignalP"/>
    </source>
</evidence>
<feature type="compositionally biased region" description="Basic residues" evidence="1">
    <location>
        <begin position="272"/>
        <end position="284"/>
    </location>
</feature>
<feature type="region of interest" description="Disordered" evidence="1">
    <location>
        <begin position="143"/>
        <end position="284"/>
    </location>
</feature>
<feature type="compositionally biased region" description="Polar residues" evidence="1">
    <location>
        <begin position="250"/>
        <end position="271"/>
    </location>
</feature>
<reference evidence="3 4" key="1">
    <citation type="journal article" date="2024" name="BMC Genomics">
        <title>Genome assembly of redclaw crayfish (Cherax quadricarinatus) provides insights into its immune adaptation and hypoxia tolerance.</title>
        <authorList>
            <person name="Liu Z."/>
            <person name="Zheng J."/>
            <person name="Li H."/>
            <person name="Fang K."/>
            <person name="Wang S."/>
            <person name="He J."/>
            <person name="Zhou D."/>
            <person name="Weng S."/>
            <person name="Chi M."/>
            <person name="Gu Z."/>
            <person name="He J."/>
            <person name="Li F."/>
            <person name="Wang M."/>
        </authorList>
    </citation>
    <scope>NUCLEOTIDE SEQUENCE [LARGE SCALE GENOMIC DNA]</scope>
    <source>
        <strain evidence="3">ZL_2023a</strain>
    </source>
</reference>
<feature type="compositionally biased region" description="Low complexity" evidence="1">
    <location>
        <begin position="230"/>
        <end position="249"/>
    </location>
</feature>
<feature type="region of interest" description="Disordered" evidence="1">
    <location>
        <begin position="74"/>
        <end position="131"/>
    </location>
</feature>
<name>A0AAW0WVW8_CHEQU</name>
<dbReference type="AlphaFoldDB" id="A0AAW0WVW8"/>